<dbReference type="SUPFAM" id="SSF53098">
    <property type="entry name" value="Ribonuclease H-like"/>
    <property type="match status" value="1"/>
</dbReference>
<dbReference type="EMBL" id="PEBX01000017">
    <property type="protein sequence ID" value="PTQ56867.1"/>
    <property type="molecule type" value="Genomic_DNA"/>
</dbReference>
<evidence type="ECO:0000313" key="2">
    <source>
        <dbReference type="EMBL" id="PTQ56867.1"/>
    </source>
</evidence>
<dbReference type="PANTHER" id="PTHR35004">
    <property type="entry name" value="TRANSPOSASE RV3428C-RELATED"/>
    <property type="match status" value="1"/>
</dbReference>
<dbReference type="GO" id="GO:0003676">
    <property type="term" value="F:nucleic acid binding"/>
    <property type="evidence" value="ECO:0007669"/>
    <property type="project" value="InterPro"/>
</dbReference>
<accession>A0A2R6Y2E7</accession>
<dbReference type="GO" id="GO:0015074">
    <property type="term" value="P:DNA integration"/>
    <property type="evidence" value="ECO:0007669"/>
    <property type="project" value="InterPro"/>
</dbReference>
<dbReference type="InterPro" id="IPR036397">
    <property type="entry name" value="RNaseH_sf"/>
</dbReference>
<dbReference type="InterPro" id="IPR012337">
    <property type="entry name" value="RNaseH-like_sf"/>
</dbReference>
<evidence type="ECO:0000313" key="3">
    <source>
        <dbReference type="Proteomes" id="UP000244338"/>
    </source>
</evidence>
<evidence type="ECO:0000259" key="1">
    <source>
        <dbReference type="PROSITE" id="PS50994"/>
    </source>
</evidence>
<gene>
    <name evidence="2" type="ORF">BSOLF_2543</name>
</gene>
<sequence>MFPLKESGILNQIARHLGVSRNTVYKYLSMTPDEFKIFMEVMETRKKKLDPYEQAIIQRASGTVMVYHFVLSHSRYKFVLWQDRPFTTRDVIEAHEQAFAYFGGMPKEIVYDQDHLLLISENHGDLILTHEFAKYVEQRQLRIYMCRKSDPESKGRVENVVKYVKRNFAKHRIFVNVDKLNEESLAWLERTGNASVHHTTKKIPAEVFAIEKQHLRPVHQKIQTQFSFSITRTVRKELFAMYLICDRWLRIE</sequence>
<proteinExistence type="predicted"/>
<dbReference type="Proteomes" id="UP000244338">
    <property type="component" value="Unassembled WGS sequence"/>
</dbReference>
<dbReference type="Gene3D" id="3.30.420.10">
    <property type="entry name" value="Ribonuclease H-like superfamily/Ribonuclease H"/>
    <property type="match status" value="1"/>
</dbReference>
<dbReference type="InterPro" id="IPR001584">
    <property type="entry name" value="Integrase_cat-core"/>
</dbReference>
<dbReference type="PROSITE" id="PS50994">
    <property type="entry name" value="INTEGRASE"/>
    <property type="match status" value="1"/>
</dbReference>
<comment type="caution">
    <text evidence="2">The sequence shown here is derived from an EMBL/GenBank/DDBJ whole genome shotgun (WGS) entry which is preliminary data.</text>
</comment>
<reference evidence="3" key="1">
    <citation type="journal article" date="2018" name="Sci. Rep.">
        <title>Lignite coal burning seam in the remote Altai Mountains harbors a hydrogen-driven thermophilic microbial community.</title>
        <authorList>
            <person name="Kadnikov V.V."/>
            <person name="Mardanov A.V."/>
            <person name="Ivasenko D.A."/>
            <person name="Antsiferov D.V."/>
            <person name="Beletsky A.V."/>
            <person name="Karnachuk O.V."/>
            <person name="Ravin N.V."/>
        </authorList>
    </citation>
    <scope>NUCLEOTIDE SEQUENCE [LARGE SCALE GENOMIC DNA]</scope>
</reference>
<dbReference type="PANTHER" id="PTHR35004:SF6">
    <property type="entry name" value="TRANSPOSASE"/>
    <property type="match status" value="1"/>
</dbReference>
<feature type="domain" description="Integrase catalytic" evidence="1">
    <location>
        <begin position="28"/>
        <end position="212"/>
    </location>
</feature>
<organism evidence="2 3">
    <name type="scientific">Candidatus Carbonibacillus altaicus</name>
    <dbReference type="NCBI Taxonomy" id="2163959"/>
    <lineage>
        <taxon>Bacteria</taxon>
        <taxon>Bacillati</taxon>
        <taxon>Bacillota</taxon>
        <taxon>Bacilli</taxon>
        <taxon>Bacillales</taxon>
        <taxon>Candidatus Carbonibacillus</taxon>
    </lineage>
</organism>
<name>A0A2R6Y2E7_9BACL</name>
<dbReference type="AlphaFoldDB" id="A0A2R6Y2E7"/>
<protein>
    <submittedName>
        <fullName evidence="2">Mobile element protein</fullName>
    </submittedName>
</protein>